<evidence type="ECO:0000256" key="4">
    <source>
        <dbReference type="ARBA" id="ARBA00022692"/>
    </source>
</evidence>
<keyword evidence="7" id="KW-0998">Cell outer membrane</keyword>
<evidence type="ECO:0000259" key="8">
    <source>
        <dbReference type="Pfam" id="PF00593"/>
    </source>
</evidence>
<evidence type="ECO:0000256" key="5">
    <source>
        <dbReference type="ARBA" id="ARBA00023077"/>
    </source>
</evidence>
<evidence type="ECO:0000256" key="2">
    <source>
        <dbReference type="ARBA" id="ARBA00022448"/>
    </source>
</evidence>
<evidence type="ECO:0000313" key="9">
    <source>
        <dbReference type="EMBL" id="MCW4627935.1"/>
    </source>
</evidence>
<keyword evidence="3" id="KW-1134">Transmembrane beta strand</keyword>
<reference evidence="9" key="1">
    <citation type="submission" date="2022-11" db="EMBL/GenBank/DDBJ databases">
        <title>Marinomonas sp. nov., isolated from marine algae.</title>
        <authorList>
            <person name="Choi D.G."/>
            <person name="Kim J.M."/>
            <person name="Lee J.K."/>
            <person name="Baek J.H."/>
            <person name="Jeon C.O."/>
        </authorList>
    </citation>
    <scope>NUCLEOTIDE SEQUENCE</scope>
    <source>
        <strain evidence="9">KJ51-3</strain>
    </source>
</reference>
<evidence type="ECO:0000256" key="6">
    <source>
        <dbReference type="ARBA" id="ARBA00023136"/>
    </source>
</evidence>
<dbReference type="PANTHER" id="PTHR30069">
    <property type="entry name" value="TONB-DEPENDENT OUTER MEMBRANE RECEPTOR"/>
    <property type="match status" value="1"/>
</dbReference>
<comment type="caution">
    <text evidence="9">The sequence shown here is derived from an EMBL/GenBank/DDBJ whole genome shotgun (WGS) entry which is preliminary data.</text>
</comment>
<evidence type="ECO:0000313" key="10">
    <source>
        <dbReference type="Proteomes" id="UP001431181"/>
    </source>
</evidence>
<dbReference type="InterPro" id="IPR000531">
    <property type="entry name" value="Beta-barrel_TonB"/>
</dbReference>
<dbReference type="Pfam" id="PF00593">
    <property type="entry name" value="TonB_dep_Rec_b-barrel"/>
    <property type="match status" value="1"/>
</dbReference>
<evidence type="ECO:0000256" key="7">
    <source>
        <dbReference type="ARBA" id="ARBA00023237"/>
    </source>
</evidence>
<keyword evidence="5" id="KW-0798">TonB box</keyword>
<proteinExistence type="predicted"/>
<evidence type="ECO:0000256" key="3">
    <source>
        <dbReference type="ARBA" id="ARBA00022452"/>
    </source>
</evidence>
<dbReference type="SUPFAM" id="SSF56935">
    <property type="entry name" value="Porins"/>
    <property type="match status" value="1"/>
</dbReference>
<evidence type="ECO:0000256" key="1">
    <source>
        <dbReference type="ARBA" id="ARBA00004571"/>
    </source>
</evidence>
<dbReference type="InterPro" id="IPR039426">
    <property type="entry name" value="TonB-dep_rcpt-like"/>
</dbReference>
<dbReference type="InterPro" id="IPR036942">
    <property type="entry name" value="Beta-barrel_TonB_sf"/>
</dbReference>
<dbReference type="PANTHER" id="PTHR30069:SF27">
    <property type="entry name" value="BLL4766 PROTEIN"/>
    <property type="match status" value="1"/>
</dbReference>
<feature type="domain" description="TonB-dependent receptor-like beta-barrel" evidence="8">
    <location>
        <begin position="2"/>
        <end position="204"/>
    </location>
</feature>
<keyword evidence="10" id="KW-1185">Reference proteome</keyword>
<gene>
    <name evidence="9" type="ORF">ONZ52_02415</name>
</gene>
<comment type="subcellular location">
    <subcellularLocation>
        <location evidence="1">Cell outer membrane</location>
        <topology evidence="1">Multi-pass membrane protein</topology>
    </subcellularLocation>
</comment>
<dbReference type="Proteomes" id="UP001431181">
    <property type="component" value="Unassembled WGS sequence"/>
</dbReference>
<organism evidence="9 10">
    <name type="scientific">Marinomonas rhodophyticola</name>
    <dbReference type="NCBI Taxonomy" id="2992803"/>
    <lineage>
        <taxon>Bacteria</taxon>
        <taxon>Pseudomonadati</taxon>
        <taxon>Pseudomonadota</taxon>
        <taxon>Gammaproteobacteria</taxon>
        <taxon>Oceanospirillales</taxon>
        <taxon>Oceanospirillaceae</taxon>
        <taxon>Marinomonas</taxon>
    </lineage>
</organism>
<accession>A0ABT3KBM0</accession>
<keyword evidence="6" id="KW-0472">Membrane</keyword>
<keyword evidence="9" id="KW-0675">Receptor</keyword>
<keyword evidence="2" id="KW-0813">Transport</keyword>
<keyword evidence="4" id="KW-0812">Transmembrane</keyword>
<dbReference type="Gene3D" id="2.40.170.20">
    <property type="entry name" value="TonB-dependent receptor, beta-barrel domain"/>
    <property type="match status" value="1"/>
</dbReference>
<dbReference type="RefSeq" id="WP_265217054.1">
    <property type="nucleotide sequence ID" value="NZ_JAPEUL010000004.1"/>
</dbReference>
<sequence length="243" mass="28012">MSPKFGVAYKLSEQESFRFNVSEAVRTPDLADQYFKWHYVLFSGEVSPTTYAVKGEKEEKITSYEIGYYHYWSNQGLSTDIKLYHDKVQDMVLSQKLFTAYTVDSPIEEGVVEDVNINGVELELDWRFQSGAITRFTYAYQDTQTDNVKLKDATTPIMMSFFGSQPLGDRFAVNGYFWYGSELNNREYKFLNSWLSYKLALGGYSKATMGVGMETRLDDNALVSRHNNLTKDTFAYVFTNITF</sequence>
<dbReference type="EMBL" id="JAPEUL010000004">
    <property type="protein sequence ID" value="MCW4627935.1"/>
    <property type="molecule type" value="Genomic_DNA"/>
</dbReference>
<name>A0ABT3KBM0_9GAMM</name>
<protein>
    <submittedName>
        <fullName evidence="9">TonB-dependent receptor</fullName>
    </submittedName>
</protein>